<dbReference type="OrthoDB" id="9805462at2"/>
<organism evidence="4 5">
    <name type="scientific">Ancylomarina euxinus</name>
    <dbReference type="NCBI Taxonomy" id="2283627"/>
    <lineage>
        <taxon>Bacteria</taxon>
        <taxon>Pseudomonadati</taxon>
        <taxon>Bacteroidota</taxon>
        <taxon>Bacteroidia</taxon>
        <taxon>Marinilabiliales</taxon>
        <taxon>Marinifilaceae</taxon>
        <taxon>Ancylomarina</taxon>
    </lineage>
</organism>
<proteinExistence type="inferred from homology"/>
<keyword evidence="1 3" id="KW-0963">Cytoplasm</keyword>
<sequence length="148" mass="17553">MQKINIRNKRASFEYEFIDEFVAGIQLFGTEIKSIRAGKASLVDSYCYFSNSELYVKGMHIAEYRFGSYYNHEEKRERKLLLNRKELDKLDRKTKESGLSIVPISLFITEKGFAKLKIALCRGKKNYDKRESLKQKDHKRDIDRLMKR</sequence>
<dbReference type="PANTHER" id="PTHR30308">
    <property type="entry name" value="TMRNA-BINDING COMPONENT OF TRANS-TRANSLATION TAGGING COMPLEX"/>
    <property type="match status" value="1"/>
</dbReference>
<dbReference type="AlphaFoldDB" id="A0A425Y5S6"/>
<name>A0A425Y5S6_9BACT</name>
<dbReference type="GO" id="GO:0003723">
    <property type="term" value="F:RNA binding"/>
    <property type="evidence" value="ECO:0007669"/>
    <property type="project" value="UniProtKB-UniRule"/>
</dbReference>
<accession>A0A425Y5S6</accession>
<dbReference type="SUPFAM" id="SSF74982">
    <property type="entry name" value="Small protein B (SmpB)"/>
    <property type="match status" value="1"/>
</dbReference>
<dbReference type="GO" id="GO:0070930">
    <property type="term" value="P:trans-translation-dependent protein tagging"/>
    <property type="evidence" value="ECO:0007669"/>
    <property type="project" value="TreeGrafter"/>
</dbReference>
<evidence type="ECO:0000256" key="3">
    <source>
        <dbReference type="HAMAP-Rule" id="MF_00023"/>
    </source>
</evidence>
<reference evidence="4 5" key="1">
    <citation type="submission" date="2018-07" db="EMBL/GenBank/DDBJ databases">
        <title>Draft genome sequence of Ancylomarina sp. M1P.</title>
        <authorList>
            <person name="Yadav S."/>
            <person name="Villanueva L."/>
            <person name="Damste J.S.S."/>
        </authorList>
    </citation>
    <scope>NUCLEOTIDE SEQUENCE [LARGE SCALE GENOMIC DNA]</scope>
    <source>
        <strain evidence="4 5">M1P</strain>
    </source>
</reference>
<evidence type="ECO:0000313" key="5">
    <source>
        <dbReference type="Proteomes" id="UP000285794"/>
    </source>
</evidence>
<dbReference type="CDD" id="cd09294">
    <property type="entry name" value="SmpB"/>
    <property type="match status" value="1"/>
</dbReference>
<dbReference type="RefSeq" id="WP_125029629.1">
    <property type="nucleotide sequence ID" value="NZ_JAPXVP010000003.1"/>
</dbReference>
<comment type="subcellular location">
    <subcellularLocation>
        <location evidence="3">Cytoplasm</location>
    </subcellularLocation>
    <text evidence="3">The tmRNA-SmpB complex associates with stalled 70S ribosomes.</text>
</comment>
<comment type="similarity">
    <text evidence="3">Belongs to the SmpB family.</text>
</comment>
<dbReference type="PANTHER" id="PTHR30308:SF2">
    <property type="entry name" value="SSRA-BINDING PROTEIN"/>
    <property type="match status" value="1"/>
</dbReference>
<dbReference type="HAMAP" id="MF_00023">
    <property type="entry name" value="SmpB"/>
    <property type="match status" value="1"/>
</dbReference>
<protein>
    <recommendedName>
        <fullName evidence="3">SsrA-binding protein</fullName>
    </recommendedName>
    <alternativeName>
        <fullName evidence="3">Small protein B</fullName>
    </alternativeName>
</protein>
<evidence type="ECO:0000256" key="1">
    <source>
        <dbReference type="ARBA" id="ARBA00022490"/>
    </source>
</evidence>
<dbReference type="Gene3D" id="2.40.280.10">
    <property type="match status" value="1"/>
</dbReference>
<dbReference type="GO" id="GO:0070929">
    <property type="term" value="P:trans-translation"/>
    <property type="evidence" value="ECO:0007669"/>
    <property type="project" value="UniProtKB-UniRule"/>
</dbReference>
<evidence type="ECO:0000313" key="4">
    <source>
        <dbReference type="EMBL" id="RRG23591.1"/>
    </source>
</evidence>
<dbReference type="InterPro" id="IPR023620">
    <property type="entry name" value="SmpB"/>
</dbReference>
<comment type="function">
    <text evidence="3">Required for rescue of stalled ribosomes mediated by trans-translation. Binds to transfer-messenger RNA (tmRNA), required for stable association of tmRNA with ribosomes. tmRNA and SmpB together mimic tRNA shape, replacing the anticodon stem-loop with SmpB. tmRNA is encoded by the ssrA gene; the 2 termini fold to resemble tRNA(Ala) and it encodes a 'tag peptide', a short internal open reading frame. During trans-translation Ala-aminoacylated tmRNA acts like a tRNA, entering the A-site of stalled ribosomes, displacing the stalled mRNA. The ribosome then switches to translate the ORF on the tmRNA; the nascent peptide is terminated with the 'tag peptide' encoded by the tmRNA and targeted for degradation. The ribosome is freed to recommence translation, which seems to be the essential function of trans-translation.</text>
</comment>
<gene>
    <name evidence="3 4" type="primary">smpB</name>
    <name evidence="4" type="ORF">DWB61_04140</name>
</gene>
<dbReference type="EMBL" id="QQWG01000003">
    <property type="protein sequence ID" value="RRG23591.1"/>
    <property type="molecule type" value="Genomic_DNA"/>
</dbReference>
<keyword evidence="2 3" id="KW-0694">RNA-binding</keyword>
<dbReference type="InterPro" id="IPR020081">
    <property type="entry name" value="SsrA-bd_prot_CS"/>
</dbReference>
<dbReference type="PROSITE" id="PS01317">
    <property type="entry name" value="SSRP"/>
    <property type="match status" value="1"/>
</dbReference>
<keyword evidence="5" id="KW-1185">Reference proteome</keyword>
<dbReference type="NCBIfam" id="TIGR00086">
    <property type="entry name" value="smpB"/>
    <property type="match status" value="1"/>
</dbReference>
<dbReference type="Pfam" id="PF01668">
    <property type="entry name" value="SmpB"/>
    <property type="match status" value="1"/>
</dbReference>
<dbReference type="InterPro" id="IPR000037">
    <property type="entry name" value="SsrA-bd_prot"/>
</dbReference>
<evidence type="ECO:0000256" key="2">
    <source>
        <dbReference type="ARBA" id="ARBA00022884"/>
    </source>
</evidence>
<dbReference type="NCBIfam" id="NF003843">
    <property type="entry name" value="PRK05422.1"/>
    <property type="match status" value="1"/>
</dbReference>
<dbReference type="Proteomes" id="UP000285794">
    <property type="component" value="Unassembled WGS sequence"/>
</dbReference>
<dbReference type="GO" id="GO:0005829">
    <property type="term" value="C:cytosol"/>
    <property type="evidence" value="ECO:0007669"/>
    <property type="project" value="TreeGrafter"/>
</dbReference>
<comment type="caution">
    <text evidence="4">The sequence shown here is derived from an EMBL/GenBank/DDBJ whole genome shotgun (WGS) entry which is preliminary data.</text>
</comment>